<evidence type="ECO:0000256" key="4">
    <source>
        <dbReference type="ARBA" id="ARBA00023163"/>
    </source>
</evidence>
<evidence type="ECO:0000313" key="9">
    <source>
        <dbReference type="Proteomes" id="UP001597183"/>
    </source>
</evidence>
<dbReference type="RefSeq" id="WP_317795578.1">
    <property type="nucleotide sequence ID" value="NZ_AP028461.1"/>
</dbReference>
<evidence type="ECO:0000256" key="1">
    <source>
        <dbReference type="ARBA" id="ARBA00023015"/>
    </source>
</evidence>
<organism evidence="8 9">
    <name type="scientific">Actinoplanes sichuanensis</name>
    <dbReference type="NCBI Taxonomy" id="512349"/>
    <lineage>
        <taxon>Bacteria</taxon>
        <taxon>Bacillati</taxon>
        <taxon>Actinomycetota</taxon>
        <taxon>Actinomycetes</taxon>
        <taxon>Micromonosporales</taxon>
        <taxon>Micromonosporaceae</taxon>
        <taxon>Actinoplanes</taxon>
    </lineage>
</organism>
<dbReference type="Pfam" id="PF04542">
    <property type="entry name" value="Sigma70_r2"/>
    <property type="match status" value="1"/>
</dbReference>
<dbReference type="PANTHER" id="PTHR30385:SF4">
    <property type="entry name" value="RNA POLYMERASE SIGMA-E FACTOR"/>
    <property type="match status" value="1"/>
</dbReference>
<dbReference type="Gene3D" id="1.20.120.1810">
    <property type="match status" value="1"/>
</dbReference>
<dbReference type="InterPro" id="IPR007630">
    <property type="entry name" value="RNA_pol_sigma70_r4"/>
</dbReference>
<dbReference type="InterPro" id="IPR007627">
    <property type="entry name" value="RNA_pol_sigma70_r2"/>
</dbReference>
<proteinExistence type="predicted"/>
<sequence length="224" mass="25489">MRADAVLAWTPMAYRLARVYAVDHNIREDLRQTAVVGLIKAVDGFDPARGADFVGYAVPTIRGELKRYFRDRHQALRAPRRLHDLYQRIEDADRHVVQPLGRLPTVTDIAAYVDAPVEQVLQALQCARARRMVSLSEPGSQVGTELADTIGAEDDGYRTVEQHLDLCHALLALDEREQRIVTLYFYGHRTQNEIGRDLGLSQMHISRLLRRALEKLRRGLAVDR</sequence>
<dbReference type="InterPro" id="IPR013324">
    <property type="entry name" value="RNA_pol_sigma_r3/r4-like"/>
</dbReference>
<dbReference type="InterPro" id="IPR007624">
    <property type="entry name" value="RNA_pol_sigma70_r3"/>
</dbReference>
<dbReference type="PANTHER" id="PTHR30385">
    <property type="entry name" value="SIGMA FACTOR F FLAGELLAR"/>
    <property type="match status" value="1"/>
</dbReference>
<keyword evidence="1" id="KW-0805">Transcription regulation</keyword>
<feature type="domain" description="RNA polymerase sigma-70 region 3" evidence="5">
    <location>
        <begin position="87"/>
        <end position="150"/>
    </location>
</feature>
<dbReference type="SUPFAM" id="SSF88659">
    <property type="entry name" value="Sigma3 and sigma4 domains of RNA polymerase sigma factors"/>
    <property type="match status" value="2"/>
</dbReference>
<protein>
    <submittedName>
        <fullName evidence="8">Sigma-70 family RNA polymerase sigma factor</fullName>
    </submittedName>
</protein>
<dbReference type="SUPFAM" id="SSF88946">
    <property type="entry name" value="Sigma2 domain of RNA polymerase sigma factors"/>
    <property type="match status" value="1"/>
</dbReference>
<dbReference type="InterPro" id="IPR014284">
    <property type="entry name" value="RNA_pol_sigma-70_dom"/>
</dbReference>
<dbReference type="EMBL" id="JBHTMK010000050">
    <property type="protein sequence ID" value="MFD1370999.1"/>
    <property type="molecule type" value="Genomic_DNA"/>
</dbReference>
<keyword evidence="2" id="KW-0731">Sigma factor</keyword>
<name>A0ABW4AJV9_9ACTN</name>
<dbReference type="InterPro" id="IPR000943">
    <property type="entry name" value="RNA_pol_sigma70"/>
</dbReference>
<dbReference type="PRINTS" id="PR00046">
    <property type="entry name" value="SIGMA70FCT"/>
</dbReference>
<dbReference type="NCBIfam" id="TIGR02937">
    <property type="entry name" value="sigma70-ECF"/>
    <property type="match status" value="1"/>
</dbReference>
<gene>
    <name evidence="8" type="ORF">ACFQ5G_37150</name>
</gene>
<dbReference type="Pfam" id="PF04545">
    <property type="entry name" value="Sigma70_r4"/>
    <property type="match status" value="1"/>
</dbReference>
<dbReference type="Proteomes" id="UP001597183">
    <property type="component" value="Unassembled WGS sequence"/>
</dbReference>
<evidence type="ECO:0000256" key="2">
    <source>
        <dbReference type="ARBA" id="ARBA00023082"/>
    </source>
</evidence>
<feature type="domain" description="RNA polymerase sigma-70 region 2" evidence="6">
    <location>
        <begin position="8"/>
        <end position="72"/>
    </location>
</feature>
<dbReference type="Pfam" id="PF04539">
    <property type="entry name" value="Sigma70_r3"/>
    <property type="match status" value="1"/>
</dbReference>
<reference evidence="9" key="1">
    <citation type="journal article" date="2019" name="Int. J. Syst. Evol. Microbiol.">
        <title>The Global Catalogue of Microorganisms (GCM) 10K type strain sequencing project: providing services to taxonomists for standard genome sequencing and annotation.</title>
        <authorList>
            <consortium name="The Broad Institute Genomics Platform"/>
            <consortium name="The Broad Institute Genome Sequencing Center for Infectious Disease"/>
            <person name="Wu L."/>
            <person name="Ma J."/>
        </authorList>
    </citation>
    <scope>NUCLEOTIDE SEQUENCE [LARGE SCALE GENOMIC DNA]</scope>
    <source>
        <strain evidence="9">CCM 7526</strain>
    </source>
</reference>
<accession>A0ABW4AJV9</accession>
<dbReference type="Gene3D" id="1.20.140.160">
    <property type="match status" value="1"/>
</dbReference>
<evidence type="ECO:0000259" key="7">
    <source>
        <dbReference type="Pfam" id="PF04545"/>
    </source>
</evidence>
<comment type="caution">
    <text evidence="8">The sequence shown here is derived from an EMBL/GenBank/DDBJ whole genome shotgun (WGS) entry which is preliminary data.</text>
</comment>
<evidence type="ECO:0000259" key="6">
    <source>
        <dbReference type="Pfam" id="PF04542"/>
    </source>
</evidence>
<keyword evidence="4" id="KW-0804">Transcription</keyword>
<evidence type="ECO:0000313" key="8">
    <source>
        <dbReference type="EMBL" id="MFD1370999.1"/>
    </source>
</evidence>
<dbReference type="InterPro" id="IPR013325">
    <property type="entry name" value="RNA_pol_sigma_r2"/>
</dbReference>
<evidence type="ECO:0000259" key="5">
    <source>
        <dbReference type="Pfam" id="PF04539"/>
    </source>
</evidence>
<keyword evidence="9" id="KW-1185">Reference proteome</keyword>
<keyword evidence="3" id="KW-0238">DNA-binding</keyword>
<feature type="domain" description="RNA polymerase sigma-70 region 4" evidence="7">
    <location>
        <begin position="169"/>
        <end position="217"/>
    </location>
</feature>
<evidence type="ECO:0000256" key="3">
    <source>
        <dbReference type="ARBA" id="ARBA00023125"/>
    </source>
</evidence>
<dbReference type="CDD" id="cd06171">
    <property type="entry name" value="Sigma70_r4"/>
    <property type="match status" value="1"/>
</dbReference>